<keyword evidence="1" id="KW-0472">Membrane</keyword>
<keyword evidence="1" id="KW-0812">Transmembrane</keyword>
<evidence type="ECO:0008006" key="4">
    <source>
        <dbReference type="Google" id="ProtNLM"/>
    </source>
</evidence>
<dbReference type="STRING" id="390640.SAMN04488034_102586"/>
<dbReference type="SUPFAM" id="SSF53300">
    <property type="entry name" value="vWA-like"/>
    <property type="match status" value="1"/>
</dbReference>
<dbReference type="InterPro" id="IPR036465">
    <property type="entry name" value="vWFA_dom_sf"/>
</dbReference>
<dbReference type="CDD" id="cd00198">
    <property type="entry name" value="vWFA"/>
    <property type="match status" value="1"/>
</dbReference>
<dbReference type="AlphaFoldDB" id="A0A1H5M6E2"/>
<evidence type="ECO:0000313" key="2">
    <source>
        <dbReference type="EMBL" id="SEE85029.1"/>
    </source>
</evidence>
<dbReference type="PANTHER" id="PTHR37947:SF1">
    <property type="entry name" value="BLL2462 PROTEIN"/>
    <property type="match status" value="1"/>
</dbReference>
<feature type="transmembrane region" description="Helical" evidence="1">
    <location>
        <begin position="37"/>
        <end position="54"/>
    </location>
</feature>
<keyword evidence="1" id="KW-1133">Transmembrane helix</keyword>
<sequence>MPLTTVLLITLAFLTALALAAFQYFYKAKGSRLQNTIFAALRFITYFSVFLLLINPKIRNTDYYTEKPRLILAVDNSASISHFEKAGEVRNFVDDLSNDPELQERFDLNVYGFGKELEQASEFDFSGDQSNISGALKELEPLTEGSTAPTILITDGNQTYGEDLLYSAGKYGQPLYPVAVGDTTSYRDLAVSRVNVNRYAFRNNRFPVEIMVRYVGEGDVNTEVEITSGQSTVFSKSLSLGKNENSAVILAELPASSVGVHTYSVKLKPFSEEKNVQNNQQDFAIEVIDERSSILLMYETLHPDLGAIKKTIESNEQREVILKNASEGVADLEKFQLVILYQPENRMIPIMDQLQEKKKNHWIMTGPQTNWRSLNEQQELFRQEITGQTEEFLPIFNPNFSLFQVEDIGFSKMPPLLGSFGSLSSEDINEILLFKEVQGVETTEPLLAISEDKDFKRAFLFGADIWKWRSASYLENGNFEDFDSFFGKLVQFLSSGSRKERLTVSYENLYQGTEELLISARYFDRNYVFDSEAKLSLRLKPKSGEEREIPFLLRNNNYEVDLGNLPPGQYDFTVKVAGEDLRRSGTFRLLSFDVEEQFSGANTENLKAVAAKKDQQLYFLNKPEVLKEQLLSSKTYLPVQKSRENNVPLIDWYYLLGIIILALSGEWFLRKYYGYI</sequence>
<dbReference type="PANTHER" id="PTHR37947">
    <property type="entry name" value="BLL2462 PROTEIN"/>
    <property type="match status" value="1"/>
</dbReference>
<accession>A0A1H5M6E2</accession>
<feature type="transmembrane region" description="Helical" evidence="1">
    <location>
        <begin position="652"/>
        <end position="669"/>
    </location>
</feature>
<evidence type="ECO:0000313" key="3">
    <source>
        <dbReference type="Proteomes" id="UP000199448"/>
    </source>
</evidence>
<protein>
    <recommendedName>
        <fullName evidence="4">VWA domain-containing protein</fullName>
    </recommendedName>
</protein>
<dbReference type="OrthoDB" id="9763076at2"/>
<proteinExistence type="predicted"/>
<evidence type="ECO:0000256" key="1">
    <source>
        <dbReference type="SAM" id="Phobius"/>
    </source>
</evidence>
<dbReference type="EMBL" id="FNUG01000002">
    <property type="protein sequence ID" value="SEE85029.1"/>
    <property type="molecule type" value="Genomic_DNA"/>
</dbReference>
<organism evidence="2 3">
    <name type="scientific">Salinimicrobium catena</name>
    <dbReference type="NCBI Taxonomy" id="390640"/>
    <lineage>
        <taxon>Bacteria</taxon>
        <taxon>Pseudomonadati</taxon>
        <taxon>Bacteroidota</taxon>
        <taxon>Flavobacteriia</taxon>
        <taxon>Flavobacteriales</taxon>
        <taxon>Flavobacteriaceae</taxon>
        <taxon>Salinimicrobium</taxon>
    </lineage>
</organism>
<dbReference type="Proteomes" id="UP000199448">
    <property type="component" value="Unassembled WGS sequence"/>
</dbReference>
<dbReference type="RefSeq" id="WP_093112877.1">
    <property type="nucleotide sequence ID" value="NZ_FNGG01000002.1"/>
</dbReference>
<name>A0A1H5M6E2_9FLAO</name>
<reference evidence="2 3" key="1">
    <citation type="submission" date="2016-10" db="EMBL/GenBank/DDBJ databases">
        <authorList>
            <person name="de Groot N.N."/>
        </authorList>
    </citation>
    <scope>NUCLEOTIDE SEQUENCE [LARGE SCALE GENOMIC DNA]</scope>
    <source>
        <strain evidence="2 3">DSM 23553</strain>
    </source>
</reference>
<feature type="transmembrane region" description="Helical" evidence="1">
    <location>
        <begin position="6"/>
        <end position="25"/>
    </location>
</feature>
<gene>
    <name evidence="2" type="ORF">SAMN04488034_102586</name>
</gene>
<keyword evidence="3" id="KW-1185">Reference proteome</keyword>